<accession>A0A0P9HJJ1</accession>
<reference evidence="1 2" key="1">
    <citation type="submission" date="2015-09" db="EMBL/GenBank/DDBJ databases">
        <title>Genome announcement of multiple Pseudomonas syringae strains.</title>
        <authorList>
            <person name="Thakur S."/>
            <person name="Wang P.W."/>
            <person name="Gong Y."/>
            <person name="Weir B.S."/>
            <person name="Guttman D.S."/>
        </authorList>
    </citation>
    <scope>NUCLEOTIDE SEQUENCE [LARGE SCALE GENOMIC DNA]</scope>
    <source>
        <strain evidence="1 2">ICMP2802</strain>
    </source>
</reference>
<gene>
    <name evidence="1" type="ORF">ALO91_100047</name>
</gene>
<evidence type="ECO:0000313" key="2">
    <source>
        <dbReference type="Proteomes" id="UP000050297"/>
    </source>
</evidence>
<dbReference type="PATRIC" id="fig|199198.5.peg.5294"/>
<dbReference type="EMBL" id="LJPM01000296">
    <property type="protein sequence ID" value="KPW19178.1"/>
    <property type="molecule type" value="Genomic_DNA"/>
</dbReference>
<dbReference type="Proteomes" id="UP000050297">
    <property type="component" value="Unassembled WGS sequence"/>
</dbReference>
<sequence>MDITRCHSRLRAVDGNRASLASLQAVTGRWTVDSFMRTFMMRRMLLTLLFSVTTQVWAAEPRELTWNDMIPPDAPVVKPVTAPLHDMSKLSDALAMEAAPAAHQLAPHAPVVKALDGKLVRLPGYIVPLEVSEEGRVTEFLLVPYFGACIHVPPPPANQIVHVTSELGVKVDELYQPYWIEGPMQAKSSSSELAEAGYQMQADKILVYELPDS</sequence>
<dbReference type="Pfam" id="PF11736">
    <property type="entry name" value="DUF3299"/>
    <property type="match status" value="1"/>
</dbReference>
<organism evidence="1 2">
    <name type="scientific">Pseudomonas syringae pv. aceris</name>
    <dbReference type="NCBI Taxonomy" id="199198"/>
    <lineage>
        <taxon>Bacteria</taxon>
        <taxon>Pseudomonadati</taxon>
        <taxon>Pseudomonadota</taxon>
        <taxon>Gammaproteobacteria</taxon>
        <taxon>Pseudomonadales</taxon>
        <taxon>Pseudomonadaceae</taxon>
        <taxon>Pseudomonas</taxon>
        <taxon>Pseudomonas syringae</taxon>
    </lineage>
</organism>
<dbReference type="Gene3D" id="2.40.50.870">
    <property type="entry name" value="Protein of unknown function (DUF3299)"/>
    <property type="match status" value="1"/>
</dbReference>
<keyword evidence="1" id="KW-0449">Lipoprotein</keyword>
<dbReference type="InterPro" id="IPR021727">
    <property type="entry name" value="DUF3299"/>
</dbReference>
<comment type="caution">
    <text evidence="1">The sequence shown here is derived from an EMBL/GenBank/DDBJ whole genome shotgun (WGS) entry which is preliminary data.</text>
</comment>
<proteinExistence type="predicted"/>
<dbReference type="AlphaFoldDB" id="A0A0P9HJJ1"/>
<name>A0A0P9HJJ1_PSESX</name>
<protein>
    <submittedName>
        <fullName evidence="1">Lipoprotein</fullName>
    </submittedName>
</protein>
<evidence type="ECO:0000313" key="1">
    <source>
        <dbReference type="EMBL" id="KPW19178.1"/>
    </source>
</evidence>